<dbReference type="SUPFAM" id="SSF81799">
    <property type="entry name" value="Putative methyltransferase TM0872, insert domain"/>
    <property type="match status" value="1"/>
</dbReference>
<feature type="non-terminal residue" evidence="6">
    <location>
        <position position="1"/>
    </location>
</feature>
<dbReference type="Proteomes" id="UP000714915">
    <property type="component" value="Unassembled WGS sequence"/>
</dbReference>
<evidence type="ECO:0000256" key="1">
    <source>
        <dbReference type="ARBA" id="ARBA00010396"/>
    </source>
</evidence>
<dbReference type="PIRSF" id="PIRSF004486">
    <property type="entry name" value="MraW"/>
    <property type="match status" value="1"/>
</dbReference>
<organism evidence="6 7">
    <name type="scientific">Candidatus Dojkabacteria bacterium</name>
    <dbReference type="NCBI Taxonomy" id="2099670"/>
    <lineage>
        <taxon>Bacteria</taxon>
        <taxon>Candidatus Dojkabacteria</taxon>
    </lineage>
</organism>
<dbReference type="Pfam" id="PF01795">
    <property type="entry name" value="Methyltransf_5"/>
    <property type="match status" value="1"/>
</dbReference>
<accession>A0A955LBP6</accession>
<dbReference type="GO" id="GO:0070475">
    <property type="term" value="P:rRNA base methylation"/>
    <property type="evidence" value="ECO:0007669"/>
    <property type="project" value="TreeGrafter"/>
</dbReference>
<dbReference type="Gene3D" id="1.10.150.170">
    <property type="entry name" value="Putative methyltransferase TM0872, insert domain"/>
    <property type="match status" value="1"/>
</dbReference>
<dbReference type="NCBIfam" id="TIGR00006">
    <property type="entry name" value="16S rRNA (cytosine(1402)-N(4))-methyltransferase RsmH"/>
    <property type="match status" value="1"/>
</dbReference>
<keyword evidence="2" id="KW-0698">rRNA processing</keyword>
<evidence type="ECO:0000313" key="7">
    <source>
        <dbReference type="Proteomes" id="UP000714915"/>
    </source>
</evidence>
<protein>
    <submittedName>
        <fullName evidence="6">16S rRNA (Cytosine(1402)-N(4))-methyltransferase RsmH</fullName>
        <ecNumber evidence="6">2.1.1.199</ecNumber>
    </submittedName>
</protein>
<dbReference type="Gene3D" id="3.40.50.150">
    <property type="entry name" value="Vaccinia Virus protein VP39"/>
    <property type="match status" value="1"/>
</dbReference>
<reference evidence="6" key="2">
    <citation type="journal article" date="2021" name="Microbiome">
        <title>Successional dynamics and alternative stable states in a saline activated sludge microbial community over 9 years.</title>
        <authorList>
            <person name="Wang Y."/>
            <person name="Ye J."/>
            <person name="Ju F."/>
            <person name="Liu L."/>
            <person name="Boyd J.A."/>
            <person name="Deng Y."/>
            <person name="Parks D.H."/>
            <person name="Jiang X."/>
            <person name="Yin X."/>
            <person name="Woodcroft B.J."/>
            <person name="Tyson G.W."/>
            <person name="Hugenholtz P."/>
            <person name="Polz M.F."/>
            <person name="Zhang T."/>
        </authorList>
    </citation>
    <scope>NUCLEOTIDE SEQUENCE</scope>
    <source>
        <strain evidence="6">HKST-UBA09</strain>
    </source>
</reference>
<sequence>DILNLKDKSVYINATLGGGGYSEKILTSIKNSKLISFEIDENAYKNYLYSLGNTNTNAGITEINQETNTQYVANKNFSELEEVLSTLKISNIDGLVADLGWSTDQLNSVEGMSFENENDFLDMRFNNNLGVTAADLLNALGKSELKKIFMTYGDFSDAESSYFVNAILDKRKKHQFDQVSYLNRLIESTFANAKGRSNKNINQTKARIYQSLRISVNNEYDNLKELLNVGFSLLNKSARMIIVTFHSGEAKIIEKFISENNKELDVLSKTNEGDYITPTFEEIKNNNKSRSAKLWAIEKI</sequence>
<proteinExistence type="inferred from homology"/>
<evidence type="ECO:0000256" key="3">
    <source>
        <dbReference type="ARBA" id="ARBA00022603"/>
    </source>
</evidence>
<keyword evidence="3 6" id="KW-0489">Methyltransferase</keyword>
<dbReference type="PANTHER" id="PTHR11265:SF0">
    <property type="entry name" value="12S RRNA N4-METHYLCYTIDINE METHYLTRANSFERASE"/>
    <property type="match status" value="1"/>
</dbReference>
<comment type="similarity">
    <text evidence="1">Belongs to the methyltransferase superfamily. RsmH family.</text>
</comment>
<reference evidence="6" key="1">
    <citation type="submission" date="2020-04" db="EMBL/GenBank/DDBJ databases">
        <authorList>
            <person name="Zhang T."/>
        </authorList>
    </citation>
    <scope>NUCLEOTIDE SEQUENCE</scope>
    <source>
        <strain evidence="6">HKST-UBA09</strain>
    </source>
</reference>
<dbReference type="InterPro" id="IPR023397">
    <property type="entry name" value="SAM-dep_MeTrfase_MraW_recog"/>
</dbReference>
<keyword evidence="4 6" id="KW-0808">Transferase</keyword>
<dbReference type="InterPro" id="IPR029063">
    <property type="entry name" value="SAM-dependent_MTases_sf"/>
</dbReference>
<evidence type="ECO:0000256" key="5">
    <source>
        <dbReference type="ARBA" id="ARBA00022691"/>
    </source>
</evidence>
<dbReference type="EC" id="2.1.1.199" evidence="6"/>
<gene>
    <name evidence="6" type="primary">rsmH</name>
    <name evidence="6" type="ORF">KC669_04210</name>
</gene>
<dbReference type="PANTHER" id="PTHR11265">
    <property type="entry name" value="S-ADENOSYL-METHYLTRANSFERASE MRAW"/>
    <property type="match status" value="1"/>
</dbReference>
<name>A0A955LBP6_9BACT</name>
<keyword evidence="5" id="KW-0949">S-adenosyl-L-methionine</keyword>
<dbReference type="GO" id="GO:0071424">
    <property type="term" value="F:rRNA (cytosine-N4-)-methyltransferase activity"/>
    <property type="evidence" value="ECO:0007669"/>
    <property type="project" value="TreeGrafter"/>
</dbReference>
<dbReference type="EMBL" id="JAGQLF010000066">
    <property type="protein sequence ID" value="MCA9387209.1"/>
    <property type="molecule type" value="Genomic_DNA"/>
</dbReference>
<comment type="caution">
    <text evidence="6">The sequence shown here is derived from an EMBL/GenBank/DDBJ whole genome shotgun (WGS) entry which is preliminary data.</text>
</comment>
<dbReference type="InterPro" id="IPR002903">
    <property type="entry name" value="RsmH"/>
</dbReference>
<evidence type="ECO:0000256" key="4">
    <source>
        <dbReference type="ARBA" id="ARBA00022679"/>
    </source>
</evidence>
<evidence type="ECO:0000256" key="2">
    <source>
        <dbReference type="ARBA" id="ARBA00022552"/>
    </source>
</evidence>
<evidence type="ECO:0000313" key="6">
    <source>
        <dbReference type="EMBL" id="MCA9387209.1"/>
    </source>
</evidence>
<dbReference type="AlphaFoldDB" id="A0A955LBP6"/>
<dbReference type="SUPFAM" id="SSF53335">
    <property type="entry name" value="S-adenosyl-L-methionine-dependent methyltransferases"/>
    <property type="match status" value="1"/>
</dbReference>